<evidence type="ECO:0000313" key="1">
    <source>
        <dbReference type="EMBL" id="QQP51681.1"/>
    </source>
</evidence>
<organism evidence="1 2">
    <name type="scientific">Caligus rogercresseyi</name>
    <name type="common">Sea louse</name>
    <dbReference type="NCBI Taxonomy" id="217165"/>
    <lineage>
        <taxon>Eukaryota</taxon>
        <taxon>Metazoa</taxon>
        <taxon>Ecdysozoa</taxon>
        <taxon>Arthropoda</taxon>
        <taxon>Crustacea</taxon>
        <taxon>Multicrustacea</taxon>
        <taxon>Hexanauplia</taxon>
        <taxon>Copepoda</taxon>
        <taxon>Siphonostomatoida</taxon>
        <taxon>Caligidae</taxon>
        <taxon>Caligus</taxon>
    </lineage>
</organism>
<dbReference type="Proteomes" id="UP000595437">
    <property type="component" value="Chromosome 8"/>
</dbReference>
<protein>
    <submittedName>
        <fullName evidence="1">Uncharacterized protein</fullName>
    </submittedName>
</protein>
<evidence type="ECO:0000313" key="2">
    <source>
        <dbReference type="Proteomes" id="UP000595437"/>
    </source>
</evidence>
<accession>A0A7T8HKD9</accession>
<sequence>MRIAVHEDLRSKSYVPKVRQMLSEVSNAKIGSQTICPCPGRRSYGSLVYRTASRWTTTFGGSWRGNPTSALTTALSR</sequence>
<proteinExistence type="predicted"/>
<reference evidence="2" key="1">
    <citation type="submission" date="2021-01" db="EMBL/GenBank/DDBJ databases">
        <title>Caligus Genome Assembly.</title>
        <authorList>
            <person name="Gallardo-Escarate C."/>
        </authorList>
    </citation>
    <scope>NUCLEOTIDE SEQUENCE [LARGE SCALE GENOMIC DNA]</scope>
</reference>
<gene>
    <name evidence="1" type="ORF">FKW44_013113</name>
</gene>
<keyword evidence="2" id="KW-1185">Reference proteome</keyword>
<name>A0A7T8HKD9_CALRO</name>
<dbReference type="AlphaFoldDB" id="A0A7T8HKD9"/>
<dbReference type="EMBL" id="CP045897">
    <property type="protein sequence ID" value="QQP51681.1"/>
    <property type="molecule type" value="Genomic_DNA"/>
</dbReference>